<gene>
    <name evidence="2" type="ORF">CCACVL1_20752</name>
</gene>
<protein>
    <submittedName>
        <fullName evidence="2">Uncharacterized protein</fullName>
    </submittedName>
</protein>
<dbReference type="EMBL" id="AWWV01012445">
    <property type="protein sequence ID" value="OMO67141.1"/>
    <property type="molecule type" value="Genomic_DNA"/>
</dbReference>
<evidence type="ECO:0000313" key="2">
    <source>
        <dbReference type="EMBL" id="OMO67141.1"/>
    </source>
</evidence>
<feature type="signal peptide" evidence="1">
    <location>
        <begin position="1"/>
        <end position="22"/>
    </location>
</feature>
<accession>A0A1R3H9Z5</accession>
<dbReference type="AlphaFoldDB" id="A0A1R3H9Z5"/>
<keyword evidence="3" id="KW-1185">Reference proteome</keyword>
<name>A0A1R3H9Z5_COCAP</name>
<dbReference type="Gramene" id="OMO67141">
    <property type="protein sequence ID" value="OMO67141"/>
    <property type="gene ID" value="CCACVL1_20752"/>
</dbReference>
<reference evidence="2 3" key="1">
    <citation type="submission" date="2013-09" db="EMBL/GenBank/DDBJ databases">
        <title>Corchorus capsularis genome sequencing.</title>
        <authorList>
            <person name="Alam M."/>
            <person name="Haque M.S."/>
            <person name="Islam M.S."/>
            <person name="Emdad E.M."/>
            <person name="Islam M.M."/>
            <person name="Ahmed B."/>
            <person name="Halim A."/>
            <person name="Hossen Q.M.M."/>
            <person name="Hossain M.Z."/>
            <person name="Ahmed R."/>
            <person name="Khan M.M."/>
            <person name="Islam R."/>
            <person name="Rashid M.M."/>
            <person name="Khan S.A."/>
            <person name="Rahman M.S."/>
            <person name="Alam M."/>
        </authorList>
    </citation>
    <scope>NUCLEOTIDE SEQUENCE [LARGE SCALE GENOMIC DNA]</scope>
    <source>
        <strain evidence="3">cv. CVL-1</strain>
        <tissue evidence="2">Whole seedling</tissue>
    </source>
</reference>
<keyword evidence="1" id="KW-0732">Signal</keyword>
<dbReference type="Proteomes" id="UP000188268">
    <property type="component" value="Unassembled WGS sequence"/>
</dbReference>
<comment type="caution">
    <text evidence="2">The sequence shown here is derived from an EMBL/GenBank/DDBJ whole genome shotgun (WGS) entry which is preliminary data.</text>
</comment>
<feature type="chain" id="PRO_5012684022" evidence="1">
    <location>
        <begin position="23"/>
        <end position="81"/>
    </location>
</feature>
<sequence>MEGRRRMAVSLVVLAMVAVAQGRESFIQPDGIGDLGHCAKRCGTKCALKLSPKRIAACFDAEGVEEMVGPCYAKCNQNNNV</sequence>
<evidence type="ECO:0000313" key="3">
    <source>
        <dbReference type="Proteomes" id="UP000188268"/>
    </source>
</evidence>
<evidence type="ECO:0000256" key="1">
    <source>
        <dbReference type="SAM" id="SignalP"/>
    </source>
</evidence>
<organism evidence="2 3">
    <name type="scientific">Corchorus capsularis</name>
    <name type="common">Jute</name>
    <dbReference type="NCBI Taxonomy" id="210143"/>
    <lineage>
        <taxon>Eukaryota</taxon>
        <taxon>Viridiplantae</taxon>
        <taxon>Streptophyta</taxon>
        <taxon>Embryophyta</taxon>
        <taxon>Tracheophyta</taxon>
        <taxon>Spermatophyta</taxon>
        <taxon>Magnoliopsida</taxon>
        <taxon>eudicotyledons</taxon>
        <taxon>Gunneridae</taxon>
        <taxon>Pentapetalae</taxon>
        <taxon>rosids</taxon>
        <taxon>malvids</taxon>
        <taxon>Malvales</taxon>
        <taxon>Malvaceae</taxon>
        <taxon>Grewioideae</taxon>
        <taxon>Apeibeae</taxon>
        <taxon>Corchorus</taxon>
    </lineage>
</organism>
<proteinExistence type="predicted"/>